<dbReference type="GO" id="GO:0008988">
    <property type="term" value="F:rRNA (adenine-N6-)-methyltransferase activity"/>
    <property type="evidence" value="ECO:0007669"/>
    <property type="project" value="TreeGrafter"/>
</dbReference>
<dbReference type="Proteomes" id="UP001370490">
    <property type="component" value="Unassembled WGS sequence"/>
</dbReference>
<evidence type="ECO:0008006" key="3">
    <source>
        <dbReference type="Google" id="ProtNLM"/>
    </source>
</evidence>
<dbReference type="PANTHER" id="PTHR23290:SF0">
    <property type="entry name" value="RRNA N6-ADENOSINE-METHYLTRANSFERASE METTL5"/>
    <property type="match status" value="1"/>
</dbReference>
<dbReference type="InterPro" id="IPR051720">
    <property type="entry name" value="rRNA_MeTrfase/Polyamine_Synth"/>
</dbReference>
<protein>
    <recommendedName>
        <fullName evidence="3">Methyltransferase</fullName>
    </recommendedName>
</protein>
<comment type="caution">
    <text evidence="1">The sequence shown here is derived from an EMBL/GenBank/DDBJ whole genome shotgun (WGS) entry which is preliminary data.</text>
</comment>
<dbReference type="AlphaFoldDB" id="A0AAN8ZP46"/>
<keyword evidence="2" id="KW-1185">Reference proteome</keyword>
<name>A0AAN8ZP46_9MAGN</name>
<evidence type="ECO:0000313" key="1">
    <source>
        <dbReference type="EMBL" id="KAK6941493.1"/>
    </source>
</evidence>
<dbReference type="PANTHER" id="PTHR23290">
    <property type="entry name" value="RRNA N6-ADENOSINE-METHYLTRANSFERASE METTL5"/>
    <property type="match status" value="1"/>
</dbReference>
<dbReference type="Gene3D" id="3.40.50.150">
    <property type="entry name" value="Vaccinia Virus protein VP39"/>
    <property type="match status" value="1"/>
</dbReference>
<reference evidence="1 2" key="1">
    <citation type="submission" date="2023-12" db="EMBL/GenBank/DDBJ databases">
        <title>A high-quality genome assembly for Dillenia turbinata (Dilleniales).</title>
        <authorList>
            <person name="Chanderbali A."/>
        </authorList>
    </citation>
    <scope>NUCLEOTIDE SEQUENCE [LARGE SCALE GENOMIC DNA]</scope>
    <source>
        <strain evidence="1">LSX21</strain>
        <tissue evidence="1">Leaf</tissue>
    </source>
</reference>
<proteinExistence type="predicted"/>
<dbReference type="SUPFAM" id="SSF53335">
    <property type="entry name" value="S-adenosyl-L-methionine-dependent methyltransferases"/>
    <property type="match status" value="1"/>
</dbReference>
<organism evidence="1 2">
    <name type="scientific">Dillenia turbinata</name>
    <dbReference type="NCBI Taxonomy" id="194707"/>
    <lineage>
        <taxon>Eukaryota</taxon>
        <taxon>Viridiplantae</taxon>
        <taxon>Streptophyta</taxon>
        <taxon>Embryophyta</taxon>
        <taxon>Tracheophyta</taxon>
        <taxon>Spermatophyta</taxon>
        <taxon>Magnoliopsida</taxon>
        <taxon>eudicotyledons</taxon>
        <taxon>Gunneridae</taxon>
        <taxon>Pentapetalae</taxon>
        <taxon>Dilleniales</taxon>
        <taxon>Dilleniaceae</taxon>
        <taxon>Dillenia</taxon>
    </lineage>
</organism>
<accession>A0AAN8ZP46</accession>
<evidence type="ECO:0000313" key="2">
    <source>
        <dbReference type="Proteomes" id="UP001370490"/>
    </source>
</evidence>
<gene>
    <name evidence="1" type="ORF">RJ641_026870</name>
</gene>
<dbReference type="InterPro" id="IPR029063">
    <property type="entry name" value="SAM-dependent_MTases_sf"/>
</dbReference>
<dbReference type="EMBL" id="JBAMMX010000004">
    <property type="protein sequence ID" value="KAK6941493.1"/>
    <property type="molecule type" value="Genomic_DNA"/>
</dbReference>
<sequence length="77" mass="8281">MFFPEEANVGVKTIKTYTNRMKSENAELEQYPTGPHIAPCVLFIAENSFGDVNGKIVADFGYGCGTLGLASALLDAH</sequence>